<dbReference type="Pfam" id="PF00793">
    <property type="entry name" value="DAHP_synth_1"/>
    <property type="match status" value="1"/>
</dbReference>
<evidence type="ECO:0000256" key="2">
    <source>
        <dbReference type="ARBA" id="ARBA00004756"/>
    </source>
</evidence>
<evidence type="ECO:0000259" key="9">
    <source>
        <dbReference type="Pfam" id="PF00793"/>
    </source>
</evidence>
<evidence type="ECO:0000313" key="10">
    <source>
        <dbReference type="EMBL" id="KPQ37503.1"/>
    </source>
</evidence>
<dbReference type="EMBL" id="LJZR01000001">
    <property type="protein sequence ID" value="KPQ37503.1"/>
    <property type="molecule type" value="Genomic_DNA"/>
</dbReference>
<dbReference type="Proteomes" id="UP000050465">
    <property type="component" value="Unassembled WGS sequence"/>
</dbReference>
<feature type="domain" description="DAHP synthetase I/KDSA" evidence="9">
    <location>
        <begin position="25"/>
        <end position="288"/>
    </location>
</feature>
<dbReference type="UniPathway" id="UPA00030"/>
<evidence type="ECO:0000256" key="4">
    <source>
        <dbReference type="ARBA" id="ARBA00010499"/>
    </source>
</evidence>
<comment type="similarity">
    <text evidence="4 8">Belongs to the KdsA family.</text>
</comment>
<comment type="catalytic activity">
    <reaction evidence="7 8">
        <text>D-arabinose 5-phosphate + phosphoenolpyruvate + H2O = 3-deoxy-alpha-D-manno-2-octulosonate-8-phosphate + phosphate</text>
        <dbReference type="Rhea" id="RHEA:14053"/>
        <dbReference type="ChEBI" id="CHEBI:15377"/>
        <dbReference type="ChEBI" id="CHEBI:43474"/>
        <dbReference type="ChEBI" id="CHEBI:57693"/>
        <dbReference type="ChEBI" id="CHEBI:58702"/>
        <dbReference type="ChEBI" id="CHEBI:85985"/>
        <dbReference type="EC" id="2.5.1.55"/>
    </reaction>
</comment>
<dbReference type="EC" id="2.5.1.55" evidence="8"/>
<comment type="subcellular location">
    <subcellularLocation>
        <location evidence="1 8">Cytoplasm</location>
    </subcellularLocation>
</comment>
<dbReference type="GO" id="GO:0008676">
    <property type="term" value="F:3-deoxy-8-phosphooctulonate synthase activity"/>
    <property type="evidence" value="ECO:0007669"/>
    <property type="project" value="UniProtKB-UniRule"/>
</dbReference>
<dbReference type="UniPathway" id="UPA00357">
    <property type="reaction ID" value="UER00474"/>
</dbReference>
<dbReference type="InterPro" id="IPR006269">
    <property type="entry name" value="KDO8P_synthase"/>
</dbReference>
<dbReference type="PATRIC" id="fig|1666911.3.peg.2418"/>
<dbReference type="GO" id="GO:0005737">
    <property type="term" value="C:cytoplasm"/>
    <property type="evidence" value="ECO:0007669"/>
    <property type="project" value="UniProtKB-SubCell"/>
</dbReference>
<evidence type="ECO:0000256" key="8">
    <source>
        <dbReference type="HAMAP-Rule" id="MF_00056"/>
    </source>
</evidence>
<comment type="pathway">
    <text evidence="3 8">Carbohydrate biosynthesis; 3-deoxy-D-manno-octulosonate biosynthesis; 3-deoxy-D-manno-octulosonate from D-ribulose 5-phosphate: step 2/3.</text>
</comment>
<comment type="caution">
    <text evidence="10">The sequence shown here is derived from an EMBL/GenBank/DDBJ whole genome shotgun (WGS) entry which is preliminary data.</text>
</comment>
<organism evidence="10 11">
    <name type="scientific">Phormidesmis priestleyi Ana</name>
    <dbReference type="NCBI Taxonomy" id="1666911"/>
    <lineage>
        <taxon>Bacteria</taxon>
        <taxon>Bacillati</taxon>
        <taxon>Cyanobacteriota</taxon>
        <taxon>Cyanophyceae</taxon>
        <taxon>Leptolyngbyales</taxon>
        <taxon>Leptolyngbyaceae</taxon>
        <taxon>Phormidesmis</taxon>
    </lineage>
</organism>
<dbReference type="NCBIfam" id="TIGR01362">
    <property type="entry name" value="KDO8P_synth"/>
    <property type="match status" value="1"/>
</dbReference>
<keyword evidence="6 8" id="KW-0808">Transferase</keyword>
<comment type="pathway">
    <text evidence="2">Bacterial outer membrane biogenesis; lipopolysaccharide biosynthesis.</text>
</comment>
<proteinExistence type="inferred from homology"/>
<keyword evidence="5 8" id="KW-0963">Cytoplasm</keyword>
<evidence type="ECO:0000256" key="7">
    <source>
        <dbReference type="ARBA" id="ARBA00049112"/>
    </source>
</evidence>
<evidence type="ECO:0000256" key="3">
    <source>
        <dbReference type="ARBA" id="ARBA00004845"/>
    </source>
</evidence>
<dbReference type="PANTHER" id="PTHR21057">
    <property type="entry name" value="PHOSPHO-2-DEHYDRO-3-DEOXYHEPTONATE ALDOLASE"/>
    <property type="match status" value="1"/>
</dbReference>
<gene>
    <name evidence="8 10" type="primary">kdsA</name>
    <name evidence="10" type="ORF">HLUCCA11_00210</name>
</gene>
<dbReference type="HAMAP" id="MF_00056">
    <property type="entry name" value="KDO8P_synth"/>
    <property type="match status" value="1"/>
</dbReference>
<dbReference type="AlphaFoldDB" id="A0A0P8DKR8"/>
<dbReference type="InterPro" id="IPR013785">
    <property type="entry name" value="Aldolase_TIM"/>
</dbReference>
<accession>A0A0P8DKR8</accession>
<keyword evidence="8" id="KW-0448">Lipopolysaccharide biosynthesis</keyword>
<evidence type="ECO:0000256" key="1">
    <source>
        <dbReference type="ARBA" id="ARBA00004496"/>
    </source>
</evidence>
<name>A0A0P8DKR8_9CYAN</name>
<protein>
    <recommendedName>
        <fullName evidence="8">2-dehydro-3-deoxyphosphooctonate aldolase</fullName>
        <ecNumber evidence="8">2.5.1.55</ecNumber>
    </recommendedName>
    <alternativeName>
        <fullName evidence="8">3-deoxy-D-manno-octulosonic acid 8-phosphate synthase</fullName>
    </alternativeName>
    <alternativeName>
        <fullName evidence="8">KDO-8-phosphate synthase</fullName>
        <shortName evidence="8">KDO 8-P synthase</shortName>
        <shortName evidence="8">KDOPS</shortName>
    </alternativeName>
    <alternativeName>
        <fullName evidence="8">Phospho-2-dehydro-3-deoxyoctonate aldolase</fullName>
    </alternativeName>
</protein>
<sequence length="300" mass="32122">MVATPVKSSVAASTSQTTTVQTQIADKFAIGDGQPLALLAGPCVIESEDFTLKMADEIKKVCDRLGVNLIFKSSFDKANRTSISSFRGQAMEKGLAILNRVRQEVGVPVVTDIHESYQAAPVAEVADLLQIPAFLCRQTDLLLAAAATGKAINVKKGQFLAPWDMKNVVQKLKDGGAQNILLTERGTSFGYNALVVDFRGLPQMRELGHPVVFDATHSVQMPGGQGNTSGGQREFVPYLARAAAAIGIDALFMEVHENPDQALSDGPNMVPLSHLEAVLTQIVRVREALNSGPKVDLKSV</sequence>
<dbReference type="SUPFAM" id="SSF51569">
    <property type="entry name" value="Aldolase"/>
    <property type="match status" value="1"/>
</dbReference>
<dbReference type="NCBIfam" id="NF003543">
    <property type="entry name" value="PRK05198.1"/>
    <property type="match status" value="1"/>
</dbReference>
<evidence type="ECO:0000256" key="5">
    <source>
        <dbReference type="ARBA" id="ARBA00022490"/>
    </source>
</evidence>
<evidence type="ECO:0000313" key="11">
    <source>
        <dbReference type="Proteomes" id="UP000050465"/>
    </source>
</evidence>
<reference evidence="10 11" key="1">
    <citation type="submission" date="2015-09" db="EMBL/GenBank/DDBJ databases">
        <title>Identification and resolution of microdiversity through metagenomic sequencing of parallel consortia.</title>
        <authorList>
            <person name="Nelson W.C."/>
            <person name="Romine M.F."/>
            <person name="Lindemann S.R."/>
        </authorList>
    </citation>
    <scope>NUCLEOTIDE SEQUENCE [LARGE SCALE GENOMIC DNA]</scope>
    <source>
        <strain evidence="10">Ana</strain>
    </source>
</reference>
<dbReference type="STRING" id="1666911.HLUCCA11_00210"/>
<dbReference type="InterPro" id="IPR006218">
    <property type="entry name" value="DAHP1/KDSA"/>
</dbReference>
<dbReference type="GO" id="GO:0019294">
    <property type="term" value="P:keto-3-deoxy-D-manno-octulosonic acid biosynthetic process"/>
    <property type="evidence" value="ECO:0007669"/>
    <property type="project" value="UniProtKB-UniRule"/>
</dbReference>
<evidence type="ECO:0000256" key="6">
    <source>
        <dbReference type="ARBA" id="ARBA00022679"/>
    </source>
</evidence>
<dbReference type="Gene3D" id="3.20.20.70">
    <property type="entry name" value="Aldolase class I"/>
    <property type="match status" value="1"/>
</dbReference>